<dbReference type="Proteomes" id="UP000805649">
    <property type="component" value="Unassembled WGS sequence"/>
</dbReference>
<accession>A0ACC3YFP1</accession>
<organism evidence="1 2">
    <name type="scientific">Colletotrichum truncatum</name>
    <name type="common">Anthracnose fungus</name>
    <name type="synonym">Colletotrichum capsici</name>
    <dbReference type="NCBI Taxonomy" id="5467"/>
    <lineage>
        <taxon>Eukaryota</taxon>
        <taxon>Fungi</taxon>
        <taxon>Dikarya</taxon>
        <taxon>Ascomycota</taxon>
        <taxon>Pezizomycotina</taxon>
        <taxon>Sordariomycetes</taxon>
        <taxon>Hypocreomycetidae</taxon>
        <taxon>Glomerellales</taxon>
        <taxon>Glomerellaceae</taxon>
        <taxon>Colletotrichum</taxon>
        <taxon>Colletotrichum truncatum species complex</taxon>
    </lineage>
</organism>
<protein>
    <submittedName>
        <fullName evidence="1">Zn 2cys6 transcription factor</fullName>
    </submittedName>
</protein>
<gene>
    <name evidence="1" type="ORF">CTRU02_214734</name>
</gene>
<proteinExistence type="predicted"/>
<reference evidence="1 2" key="1">
    <citation type="journal article" date="2020" name="Phytopathology">
        <title>Genome Sequence Resources of Colletotrichum truncatum, C. plurivorum, C. musicola, and C. sojae: Four Species Pathogenic to Soybean (Glycine max).</title>
        <authorList>
            <person name="Rogerio F."/>
            <person name="Boufleur T.R."/>
            <person name="Ciampi-Guillardi M."/>
            <person name="Sukno S.A."/>
            <person name="Thon M.R."/>
            <person name="Massola Junior N.S."/>
            <person name="Baroncelli R."/>
        </authorList>
    </citation>
    <scope>NUCLEOTIDE SEQUENCE [LARGE SCALE GENOMIC DNA]</scope>
    <source>
        <strain evidence="1 2">CMES1059</strain>
    </source>
</reference>
<evidence type="ECO:0000313" key="1">
    <source>
        <dbReference type="EMBL" id="KAL0930659.1"/>
    </source>
</evidence>
<dbReference type="EMBL" id="VUJX02000011">
    <property type="protein sequence ID" value="KAL0930659.1"/>
    <property type="molecule type" value="Genomic_DNA"/>
</dbReference>
<name>A0ACC3YFP1_COLTU</name>
<sequence>MCDVKTVADELPSEDEAQALFESFRDQNLKYFPFLHFKKTVTSKELREERPFLWLCIITVTTRLPKQQIAWGQRVRQAVAQKLINENEKNIEYFLGLLIILSWPSHYLGDRSFTSLMCQIAKALYFDLGLYTEPLASSSPLFRWKTAQENGGKVKTLFQDPFPKSQLPRTMEQRRAIVACYVITSIISDVIEKNDALRWSPHMNECLTILDEQSEVPSDRILAALTRIQLLSEEARSHTLQLNVSFDEFNNLRTPASTYARLLQDRLQCIIRNLPPELQSADIIISQIHYTELVIQEIALPTRNKVDSSASLPDIARLNSLYMCLHYIKAWFGHFYTIPPAAYYAISYPFFARLRLCFTSLYRLSILEDPVWDRMSARNTIDLITTLDEVGDRFMRAGNGAGSKSEVGVGNGFAKAAESISVLKELCEIALAPLDTSMDPAAALSCVASTDMLDTVALPPPPPPPPLAGGAGEVKGYQLGMNPTDWRWSTDPFTSFDF</sequence>
<comment type="caution">
    <text evidence="1">The sequence shown here is derived from an EMBL/GenBank/DDBJ whole genome shotgun (WGS) entry which is preliminary data.</text>
</comment>
<evidence type="ECO:0000313" key="2">
    <source>
        <dbReference type="Proteomes" id="UP000805649"/>
    </source>
</evidence>
<keyword evidence="2" id="KW-1185">Reference proteome</keyword>